<feature type="compositionally biased region" description="Polar residues" evidence="1">
    <location>
        <begin position="65"/>
        <end position="75"/>
    </location>
</feature>
<dbReference type="PANTHER" id="PTHR14237:SF80">
    <property type="entry name" value="MOLYBDENUM COFACTOR SULFURASE"/>
    <property type="match status" value="1"/>
</dbReference>
<dbReference type="GO" id="GO:0043545">
    <property type="term" value="P:molybdopterin cofactor metabolic process"/>
    <property type="evidence" value="ECO:0007669"/>
    <property type="project" value="TreeGrafter"/>
</dbReference>
<sequence>MDNTADNLDIPITTSLPSPKRKTSSRDSRRPSVTFPYYASYRDSISSAEDVSTTSDSELDHDYTTDLTTPASSESCAEDMQPDDVEDFRDREYPMLKGKTYLDHGGTTLYAKSLIEEFSADLISNLYGNPHSASTPSALAGHRVDAIRERALRFFNADPEHFDLVFVANATAAIKLVIDCFRDHAAASNTPVWYGYHKDAHTSLVGVRESTKMHRCFTTDEEVDIWINSGGLGGPRARQLGLFAYPGQSNMTGRRLPLNWPGRIRKSFHKAPTYTLLDAAALASTAPLDLTNPATAPDFVALSFYKIFGFPNVGALIVRKESAHVLESRRYFGGGTVDMIISINDTWHAKKGSTIHDRMEDGTLPFHSIFALDHAMNVHKRLYGPDPMKFISMHTAQLGRQLYEGICALKHANGTPLARIYKDDSAVYGDPAVQGATVAFNVQRADGSLIGYEDVEQAADDQGIFVRSGSLCNPGGVATYLNWSPAEMRAAYAAGHRCTNPTQIMLGKPTGVVRVSLGAMNIAADISILLRFLEESYLDRTTTAEVVTSPGLTETVYSTRGRSFSIPQSPGFSPPGSSGAPSLPQPVQSPPTTSTALPPLTASTSMNGSVAKWTDSVTIPPNTVDPDHPPESPQRPKAPPFIPADYVKLRKPWEEEMRRQYATNSNVSMEIKVRELEESSAYRNQTPSVKARKFGRSVVNLLRTKSHFADGSPRPPIPGTPSPMPPELPRVASGSQRSRRSFEKERAQFADNVSQLGM</sequence>
<dbReference type="InterPro" id="IPR015424">
    <property type="entry name" value="PyrdxlP-dep_Trfase"/>
</dbReference>
<dbReference type="EMBL" id="NAJO01000003">
    <property type="protein sequence ID" value="OQO13351.1"/>
    <property type="molecule type" value="Genomic_DNA"/>
</dbReference>
<evidence type="ECO:0000313" key="3">
    <source>
        <dbReference type="EMBL" id="OQO13351.1"/>
    </source>
</evidence>
<dbReference type="Pfam" id="PF00266">
    <property type="entry name" value="Aminotran_5"/>
    <property type="match status" value="1"/>
</dbReference>
<protein>
    <recommendedName>
        <fullName evidence="2">Aminotransferase class V domain-containing protein</fullName>
    </recommendedName>
</protein>
<feature type="compositionally biased region" description="Low complexity" evidence="1">
    <location>
        <begin position="590"/>
        <end position="605"/>
    </location>
</feature>
<dbReference type="InterPro" id="IPR000192">
    <property type="entry name" value="Aminotrans_V_dom"/>
</dbReference>
<evidence type="ECO:0000256" key="1">
    <source>
        <dbReference type="SAM" id="MobiDB-lite"/>
    </source>
</evidence>
<dbReference type="PANTHER" id="PTHR14237">
    <property type="entry name" value="MOLYBDOPTERIN COFACTOR SULFURASE MOSC"/>
    <property type="match status" value="1"/>
</dbReference>
<organism evidence="3 4">
    <name type="scientific">Cryoendolithus antarcticus</name>
    <dbReference type="NCBI Taxonomy" id="1507870"/>
    <lineage>
        <taxon>Eukaryota</taxon>
        <taxon>Fungi</taxon>
        <taxon>Dikarya</taxon>
        <taxon>Ascomycota</taxon>
        <taxon>Pezizomycotina</taxon>
        <taxon>Dothideomycetes</taxon>
        <taxon>Dothideomycetidae</taxon>
        <taxon>Cladosporiales</taxon>
        <taxon>Cladosporiaceae</taxon>
        <taxon>Cryoendolithus</taxon>
    </lineage>
</organism>
<keyword evidence="4" id="KW-1185">Reference proteome</keyword>
<comment type="caution">
    <text evidence="3">The sequence shown here is derived from an EMBL/GenBank/DDBJ whole genome shotgun (WGS) entry which is preliminary data.</text>
</comment>
<feature type="region of interest" description="Disordered" evidence="1">
    <location>
        <begin position="1"/>
        <end position="81"/>
    </location>
</feature>
<feature type="compositionally biased region" description="Polar residues" evidence="1">
    <location>
        <begin position="1"/>
        <end position="17"/>
    </location>
</feature>
<dbReference type="SUPFAM" id="SSF53383">
    <property type="entry name" value="PLP-dependent transferases"/>
    <property type="match status" value="1"/>
</dbReference>
<evidence type="ECO:0000313" key="4">
    <source>
        <dbReference type="Proteomes" id="UP000192596"/>
    </source>
</evidence>
<feature type="region of interest" description="Disordered" evidence="1">
    <location>
        <begin position="563"/>
        <end position="642"/>
    </location>
</feature>
<feature type="compositionally biased region" description="Pro residues" evidence="1">
    <location>
        <begin position="713"/>
        <end position="728"/>
    </location>
</feature>
<feature type="compositionally biased region" description="Polar residues" evidence="1">
    <location>
        <begin position="43"/>
        <end position="56"/>
    </location>
</feature>
<reference evidence="4" key="1">
    <citation type="submission" date="2017-03" db="EMBL/GenBank/DDBJ databases">
        <title>Genomes of endolithic fungi from Antarctica.</title>
        <authorList>
            <person name="Coleine C."/>
            <person name="Masonjones S."/>
            <person name="Stajich J.E."/>
        </authorList>
    </citation>
    <scope>NUCLEOTIDE SEQUENCE [LARGE SCALE GENOMIC DNA]</scope>
    <source>
        <strain evidence="4">CCFEE 5527</strain>
    </source>
</reference>
<dbReference type="InterPro" id="IPR015422">
    <property type="entry name" value="PyrdxlP-dep_Trfase_small"/>
</dbReference>
<dbReference type="InterPro" id="IPR015421">
    <property type="entry name" value="PyrdxlP-dep_Trfase_major"/>
</dbReference>
<feature type="compositionally biased region" description="Low complexity" evidence="1">
    <location>
        <begin position="563"/>
        <end position="582"/>
    </location>
</feature>
<feature type="region of interest" description="Disordered" evidence="1">
    <location>
        <begin position="705"/>
        <end position="758"/>
    </location>
</feature>
<dbReference type="InParanoid" id="A0A1V8TQ31"/>
<dbReference type="Gene3D" id="3.40.640.10">
    <property type="entry name" value="Type I PLP-dependent aspartate aminotransferase-like (Major domain)"/>
    <property type="match status" value="1"/>
</dbReference>
<dbReference type="GO" id="GO:0008265">
    <property type="term" value="F:molybdenum cofactor sulfurtransferase activity"/>
    <property type="evidence" value="ECO:0007669"/>
    <property type="project" value="TreeGrafter"/>
</dbReference>
<dbReference type="STRING" id="1507870.A0A1V8TQ31"/>
<dbReference type="OrthoDB" id="10264306at2759"/>
<name>A0A1V8TQ31_9PEZI</name>
<accession>A0A1V8TQ31</accession>
<gene>
    <name evidence="3" type="ORF">B0A48_01579</name>
</gene>
<dbReference type="AlphaFoldDB" id="A0A1V8TQ31"/>
<dbReference type="Gene3D" id="3.90.1150.10">
    <property type="entry name" value="Aspartate Aminotransferase, domain 1"/>
    <property type="match status" value="1"/>
</dbReference>
<feature type="domain" description="Aminotransferase class V" evidence="2">
    <location>
        <begin position="100"/>
        <end position="473"/>
    </location>
</feature>
<proteinExistence type="predicted"/>
<feature type="compositionally biased region" description="Pro residues" evidence="1">
    <location>
        <begin position="631"/>
        <end position="642"/>
    </location>
</feature>
<dbReference type="Proteomes" id="UP000192596">
    <property type="component" value="Unassembled WGS sequence"/>
</dbReference>
<evidence type="ECO:0000259" key="2">
    <source>
        <dbReference type="Pfam" id="PF00266"/>
    </source>
</evidence>